<protein>
    <submittedName>
        <fullName evidence="1">Uncharacterized protein</fullName>
    </submittedName>
</protein>
<reference evidence="1 2" key="1">
    <citation type="journal article" date="2018" name="Arch. Microbiol.">
        <title>Hymenobacter segetis sp. nov., isolated from soil.</title>
        <authorList>
            <person name="Ten L.N."/>
            <person name="Lim S.J."/>
            <person name="Kim B.O."/>
            <person name="Kang I.K."/>
            <person name="Jung H.Y."/>
        </authorList>
    </citation>
    <scope>NUCLEOTIDE SEQUENCE [LARGE SCALE GENOMIC DNA]</scope>
    <source>
        <strain evidence="1 2">S7-3-11</strain>
    </source>
</reference>
<dbReference type="RefSeq" id="WP_342301006.1">
    <property type="nucleotide sequence ID" value="NZ_JBCEVZ010000079.1"/>
</dbReference>
<comment type="caution">
    <text evidence="1">The sequence shown here is derived from an EMBL/GenBank/DDBJ whole genome shotgun (WGS) entry which is preliminary data.</text>
</comment>
<proteinExistence type="predicted"/>
<sequence>MDKYFPFSITFANGAQHGSPEQMYQIVADFESPDLTAYKTLFERYSPAEGLISLVDIVTLIIEGSAPDLADHMDFDEEGFQLDMYADSEEAVQEFASVVCPVFQDIEELKRYVRKVADE</sequence>
<dbReference type="EMBL" id="JBCEVZ010000079">
    <property type="protein sequence ID" value="MEL5996539.1"/>
    <property type="molecule type" value="Genomic_DNA"/>
</dbReference>
<gene>
    <name evidence="1" type="ORF">AAFH49_20170</name>
</gene>
<keyword evidence="2" id="KW-1185">Reference proteome</keyword>
<evidence type="ECO:0000313" key="1">
    <source>
        <dbReference type="EMBL" id="MEL5996539.1"/>
    </source>
</evidence>
<dbReference type="Proteomes" id="UP001479606">
    <property type="component" value="Unassembled WGS sequence"/>
</dbReference>
<accession>A0ABU9M0H6</accession>
<evidence type="ECO:0000313" key="2">
    <source>
        <dbReference type="Proteomes" id="UP001479606"/>
    </source>
</evidence>
<organism evidence="1 2">
    <name type="scientific">Hymenobacter segetis</name>
    <dbReference type="NCBI Taxonomy" id="2025509"/>
    <lineage>
        <taxon>Bacteria</taxon>
        <taxon>Pseudomonadati</taxon>
        <taxon>Bacteroidota</taxon>
        <taxon>Cytophagia</taxon>
        <taxon>Cytophagales</taxon>
        <taxon>Hymenobacteraceae</taxon>
        <taxon>Hymenobacter</taxon>
    </lineage>
</organism>
<name>A0ABU9M0H6_9BACT</name>